<evidence type="ECO:0008006" key="4">
    <source>
        <dbReference type="Google" id="ProtNLM"/>
    </source>
</evidence>
<feature type="transmembrane region" description="Helical" evidence="2">
    <location>
        <begin position="234"/>
        <end position="259"/>
    </location>
</feature>
<feature type="transmembrane region" description="Helical" evidence="2">
    <location>
        <begin position="197"/>
        <end position="222"/>
    </location>
</feature>
<keyword evidence="2" id="KW-0472">Membrane</keyword>
<reference evidence="3" key="1">
    <citation type="submission" date="2019-11" db="EMBL/GenBank/DDBJ databases">
        <authorList>
            <person name="Feng L."/>
        </authorList>
    </citation>
    <scope>NUCLEOTIDE SEQUENCE</scope>
    <source>
        <strain evidence="3">CbolteaeLFYP116</strain>
    </source>
</reference>
<dbReference type="GeneID" id="23115074"/>
<gene>
    <name evidence="3" type="ORF">CBLFYP116_02537</name>
</gene>
<feature type="region of interest" description="Disordered" evidence="1">
    <location>
        <begin position="132"/>
        <end position="157"/>
    </location>
</feature>
<keyword evidence="2" id="KW-1133">Transmembrane helix</keyword>
<organism evidence="3">
    <name type="scientific">Enterocloster bolteae</name>
    <dbReference type="NCBI Taxonomy" id="208479"/>
    <lineage>
        <taxon>Bacteria</taxon>
        <taxon>Bacillati</taxon>
        <taxon>Bacillota</taxon>
        <taxon>Clostridia</taxon>
        <taxon>Lachnospirales</taxon>
        <taxon>Lachnospiraceae</taxon>
        <taxon>Enterocloster</taxon>
    </lineage>
</organism>
<evidence type="ECO:0000256" key="2">
    <source>
        <dbReference type="SAM" id="Phobius"/>
    </source>
</evidence>
<feature type="region of interest" description="Disordered" evidence="1">
    <location>
        <begin position="94"/>
        <end position="116"/>
    </location>
</feature>
<proteinExistence type="predicted"/>
<evidence type="ECO:0000256" key="1">
    <source>
        <dbReference type="SAM" id="MobiDB-lite"/>
    </source>
</evidence>
<dbReference type="AlphaFoldDB" id="A0A6N2V3E0"/>
<feature type="transmembrane region" description="Helical" evidence="2">
    <location>
        <begin position="166"/>
        <end position="191"/>
    </location>
</feature>
<dbReference type="EMBL" id="CACRTF010000011">
    <property type="protein sequence ID" value="VYT24944.1"/>
    <property type="molecule type" value="Genomic_DNA"/>
</dbReference>
<dbReference type="RefSeq" id="WP_002576880.1">
    <property type="nucleotide sequence ID" value="NZ_BAABZS010000001.1"/>
</dbReference>
<keyword evidence="2" id="KW-0812">Transmembrane</keyword>
<dbReference type="Pfam" id="PF22564">
    <property type="entry name" value="HAAS"/>
    <property type="match status" value="1"/>
</dbReference>
<accession>A0A6N2V3E0</accession>
<protein>
    <recommendedName>
        <fullName evidence="4">DUF1700 domain-containing protein</fullName>
    </recommendedName>
</protein>
<name>A0A6N2V3E0_9FIRM</name>
<sequence>MTRDEFMKELAYLLQDIQDEDKDDAVQYYTDYFEEAGPDKEAEVIQELGSPERIAAIIRADIAGHLESGGEFTEQGYQDERFRDPGYAMAKRLDLPEEQESGGQGRGSRGQGYNREQNFDREQSFDRERGFNQEQSFNHGPDETYTEGNNGTSNPPPPRTSKVIKLILWAVLIVVAFPVFLGVGGGLLGLAAGVLGILTAVLVTLGATTFAVLLGGIVMLPYGVFHMFSHPLDGLMASGTGLILLGAGALCLALSVLFYGRFVPFVIRSIVNGLSRLLHRGR</sequence>
<evidence type="ECO:0000313" key="3">
    <source>
        <dbReference type="EMBL" id="VYT24944.1"/>
    </source>
</evidence>